<comment type="caution">
    <text evidence="1">The sequence shown here is derived from an EMBL/GenBank/DDBJ whole genome shotgun (WGS) entry which is preliminary data.</text>
</comment>
<gene>
    <name evidence="1" type="ORF">KIP89_19460</name>
</gene>
<keyword evidence="2" id="KW-1185">Reference proteome</keyword>
<dbReference type="EMBL" id="JAHCQH010000025">
    <property type="protein sequence ID" value="MBS9479291.1"/>
    <property type="molecule type" value="Genomic_DNA"/>
</dbReference>
<name>A0ABS5RCA1_9HYPH</name>
<organism evidence="1 2">
    <name type="scientific">Ancylobacter radicis</name>
    <dbReference type="NCBI Taxonomy" id="2836179"/>
    <lineage>
        <taxon>Bacteria</taxon>
        <taxon>Pseudomonadati</taxon>
        <taxon>Pseudomonadota</taxon>
        <taxon>Alphaproteobacteria</taxon>
        <taxon>Hyphomicrobiales</taxon>
        <taxon>Xanthobacteraceae</taxon>
        <taxon>Ancylobacter</taxon>
    </lineage>
</organism>
<accession>A0ABS5RCA1</accession>
<proteinExistence type="predicted"/>
<evidence type="ECO:0000313" key="1">
    <source>
        <dbReference type="EMBL" id="MBS9479291.1"/>
    </source>
</evidence>
<evidence type="ECO:0008006" key="3">
    <source>
        <dbReference type="Google" id="ProtNLM"/>
    </source>
</evidence>
<reference evidence="1" key="1">
    <citation type="submission" date="2021-05" db="EMBL/GenBank/DDBJ databases">
        <authorList>
            <person name="Sun Q."/>
            <person name="Inoue M."/>
        </authorList>
    </citation>
    <scope>NUCLEOTIDE SEQUENCE</scope>
    <source>
        <strain evidence="1">VKM B-3255</strain>
    </source>
</reference>
<protein>
    <recommendedName>
        <fullName evidence="3">Flagellar protein FlgN</fullName>
    </recommendedName>
</protein>
<dbReference type="Proteomes" id="UP001166585">
    <property type="component" value="Unassembled WGS sequence"/>
</dbReference>
<evidence type="ECO:0000313" key="2">
    <source>
        <dbReference type="Proteomes" id="UP001166585"/>
    </source>
</evidence>
<sequence length="125" mass="13628">MTFHEPQICAAALLLGGLLDRLEDAVEQENEALHLRLPIDLEEITRRKSRSLLELSRAARALPAALDGTTLERLAQLRGKLLRNQELLGLHLSAAQEVASILGTALRDAESDGTYSISLATRYGA</sequence>